<name>A0A1F6AWQ2_9BACT</name>
<dbReference type="EMBL" id="MFJZ01000063">
    <property type="protein sequence ID" value="OGG28922.1"/>
    <property type="molecule type" value="Genomic_DNA"/>
</dbReference>
<dbReference type="PANTHER" id="PTHR34477:SF1">
    <property type="entry name" value="UPF0213 PROTEIN YHBQ"/>
    <property type="match status" value="1"/>
</dbReference>
<evidence type="ECO:0000259" key="2">
    <source>
        <dbReference type="PROSITE" id="PS50164"/>
    </source>
</evidence>
<protein>
    <recommendedName>
        <fullName evidence="2">GIY-YIG domain-containing protein</fullName>
    </recommendedName>
</protein>
<dbReference type="PANTHER" id="PTHR34477">
    <property type="entry name" value="UPF0213 PROTEIN YHBQ"/>
    <property type="match status" value="1"/>
</dbReference>
<dbReference type="PROSITE" id="PS50164">
    <property type="entry name" value="GIY_YIG"/>
    <property type="match status" value="1"/>
</dbReference>
<evidence type="ECO:0000313" key="3">
    <source>
        <dbReference type="EMBL" id="OGG28922.1"/>
    </source>
</evidence>
<sequence length="99" mass="11458">MSKDGPDIKRRPSADAVRFYYVYILRCNDGKPYTGCTDDLKDRCDRHQKGNVPATKNRLPVKLISYFAFTNKYAAFNFEKYLKSGSGRAFLKKHDIINQ</sequence>
<dbReference type="InterPro" id="IPR035901">
    <property type="entry name" value="GIY-YIG_endonuc_sf"/>
</dbReference>
<dbReference type="Gene3D" id="3.40.1440.10">
    <property type="entry name" value="GIY-YIG endonuclease"/>
    <property type="match status" value="1"/>
</dbReference>
<evidence type="ECO:0000313" key="4">
    <source>
        <dbReference type="Proteomes" id="UP000176409"/>
    </source>
</evidence>
<dbReference type="Pfam" id="PF01541">
    <property type="entry name" value="GIY-YIG"/>
    <property type="match status" value="1"/>
</dbReference>
<feature type="domain" description="GIY-YIG" evidence="2">
    <location>
        <begin position="18"/>
        <end position="92"/>
    </location>
</feature>
<reference evidence="3 4" key="1">
    <citation type="journal article" date="2016" name="Nat. Commun.">
        <title>Thousands of microbial genomes shed light on interconnected biogeochemical processes in an aquifer system.</title>
        <authorList>
            <person name="Anantharaman K."/>
            <person name="Brown C.T."/>
            <person name="Hug L.A."/>
            <person name="Sharon I."/>
            <person name="Castelle C.J."/>
            <person name="Probst A.J."/>
            <person name="Thomas B.C."/>
            <person name="Singh A."/>
            <person name="Wilkins M.J."/>
            <person name="Karaoz U."/>
            <person name="Brodie E.L."/>
            <person name="Williams K.H."/>
            <person name="Hubbard S.S."/>
            <person name="Banfield J.F."/>
        </authorList>
    </citation>
    <scope>NUCLEOTIDE SEQUENCE [LARGE SCALE GENOMIC DNA]</scope>
</reference>
<proteinExistence type="inferred from homology"/>
<dbReference type="Proteomes" id="UP000176409">
    <property type="component" value="Unassembled WGS sequence"/>
</dbReference>
<dbReference type="STRING" id="1798396.A2973_01300"/>
<comment type="similarity">
    <text evidence="1">Belongs to the UPF0213 family.</text>
</comment>
<dbReference type="AlphaFoldDB" id="A0A1F6AWQ2"/>
<dbReference type="InterPro" id="IPR050190">
    <property type="entry name" value="UPF0213_domain"/>
</dbReference>
<dbReference type="SUPFAM" id="SSF82771">
    <property type="entry name" value="GIY-YIG endonuclease"/>
    <property type="match status" value="1"/>
</dbReference>
<dbReference type="InterPro" id="IPR000305">
    <property type="entry name" value="GIY-YIG_endonuc"/>
</dbReference>
<accession>A0A1F6AWQ2</accession>
<comment type="caution">
    <text evidence="3">The sequence shown here is derived from an EMBL/GenBank/DDBJ whole genome shotgun (WGS) entry which is preliminary data.</text>
</comment>
<evidence type="ECO:0000256" key="1">
    <source>
        <dbReference type="ARBA" id="ARBA00007435"/>
    </source>
</evidence>
<organism evidence="3 4">
    <name type="scientific">Candidatus Gottesmanbacteria bacterium RIFCSPLOWO2_01_FULL_49_10</name>
    <dbReference type="NCBI Taxonomy" id="1798396"/>
    <lineage>
        <taxon>Bacteria</taxon>
        <taxon>Candidatus Gottesmaniibacteriota</taxon>
    </lineage>
</organism>
<gene>
    <name evidence="3" type="ORF">A2973_01300</name>
</gene>